<dbReference type="AlphaFoldDB" id="A0A1I1UEZ3"/>
<feature type="compositionally biased region" description="Basic and acidic residues" evidence="1">
    <location>
        <begin position="691"/>
        <end position="706"/>
    </location>
</feature>
<feature type="compositionally biased region" description="Pro residues" evidence="1">
    <location>
        <begin position="869"/>
        <end position="880"/>
    </location>
</feature>
<feature type="region of interest" description="Disordered" evidence="1">
    <location>
        <begin position="850"/>
        <end position="938"/>
    </location>
</feature>
<feature type="compositionally biased region" description="Basic and acidic residues" evidence="1">
    <location>
        <begin position="517"/>
        <end position="542"/>
    </location>
</feature>
<evidence type="ECO:0000256" key="1">
    <source>
        <dbReference type="SAM" id="MobiDB-lite"/>
    </source>
</evidence>
<dbReference type="Proteomes" id="UP000198716">
    <property type="component" value="Unassembled WGS sequence"/>
</dbReference>
<feature type="compositionally biased region" description="Basic and acidic residues" evidence="1">
    <location>
        <begin position="805"/>
        <end position="815"/>
    </location>
</feature>
<gene>
    <name evidence="2" type="ORF">SAMN04487819_102141</name>
</gene>
<feature type="compositionally biased region" description="Basic and acidic residues" evidence="1">
    <location>
        <begin position="468"/>
        <end position="478"/>
    </location>
</feature>
<evidence type="ECO:0000313" key="2">
    <source>
        <dbReference type="EMBL" id="SFD69339.1"/>
    </source>
</evidence>
<feature type="compositionally biased region" description="Polar residues" evidence="1">
    <location>
        <begin position="650"/>
        <end position="667"/>
    </location>
</feature>
<reference evidence="3" key="1">
    <citation type="submission" date="2016-10" db="EMBL/GenBank/DDBJ databases">
        <authorList>
            <person name="Varghese N."/>
            <person name="Submissions S."/>
        </authorList>
    </citation>
    <scope>NUCLEOTIDE SEQUENCE [LARGE SCALE GENOMIC DNA]</scope>
    <source>
        <strain evidence="3">DSM 45004</strain>
    </source>
</reference>
<feature type="compositionally biased region" description="Low complexity" evidence="1">
    <location>
        <begin position="768"/>
        <end position="798"/>
    </location>
</feature>
<protein>
    <submittedName>
        <fullName evidence="2">Uncharacterized protein</fullName>
    </submittedName>
</protein>
<feature type="compositionally biased region" description="Basic and acidic residues" evidence="1">
    <location>
        <begin position="891"/>
        <end position="914"/>
    </location>
</feature>
<feature type="compositionally biased region" description="Basic and acidic residues" evidence="1">
    <location>
        <begin position="361"/>
        <end position="380"/>
    </location>
</feature>
<evidence type="ECO:0000313" key="3">
    <source>
        <dbReference type="Proteomes" id="UP000198716"/>
    </source>
</evidence>
<dbReference type="EMBL" id="FOMZ01000002">
    <property type="protein sequence ID" value="SFD69339.1"/>
    <property type="molecule type" value="Genomic_DNA"/>
</dbReference>
<proteinExistence type="predicted"/>
<feature type="region of interest" description="Disordered" evidence="1">
    <location>
        <begin position="351"/>
        <end position="831"/>
    </location>
</feature>
<feature type="compositionally biased region" description="Basic and acidic residues" evidence="1">
    <location>
        <begin position="426"/>
        <end position="448"/>
    </location>
</feature>
<name>A0A1I1UEZ3_9ACTN</name>
<accession>A0A1I1UEZ3</accession>
<keyword evidence="3" id="KW-1185">Reference proteome</keyword>
<organism evidence="2 3">
    <name type="scientific">Actinopolyspora alba</name>
    <dbReference type="NCBI Taxonomy" id="673379"/>
    <lineage>
        <taxon>Bacteria</taxon>
        <taxon>Bacillati</taxon>
        <taxon>Actinomycetota</taxon>
        <taxon>Actinomycetes</taxon>
        <taxon>Actinopolysporales</taxon>
        <taxon>Actinopolysporaceae</taxon>
        <taxon>Actinopolyspora</taxon>
        <taxon>Actinopolyspora alba group</taxon>
    </lineage>
</organism>
<dbReference type="RefSeq" id="WP_139219439.1">
    <property type="nucleotide sequence ID" value="NZ_FOMZ01000002.1"/>
</dbReference>
<sequence length="938" mass="99168">MARERGSRISSPGHELLESARQLRWRVPELALLFANRATATARQVGDTEQRLRAEAIALFAENRLGRSVTATERALGAFRDAERAGSAEPLGDLRVELACCARGSGSPDVALRVLHPLLELERVPARLRAHALVELCGALPMHRRAAERVEALDEADRLYAAESTEDQDTTRLLRARVAGARAAHYRGNGEFALAIESAAAGLDFLERLGDPAADSGEVRAGLVLEQTQSLLDLGKQAEALRCASEIVRQPLRAAAAAPVGWLRLAVATRVYVPSGQHSAAFESLREALDGGRRHELFDLQAAVLNTLSALHEKASDLPEALRCVRDAYSADHHWRRTVEQARLRLLEEFPAPNSAIPRQQSEHGEQGHDRHDHTVEHPPRGPLPPTAPATEDPDTRQQARRLMNTLLSGGAPSTRDSAAVPQQHEGTDTGDRRSTGEGHDTAAHRSDNPFGEVVTAGGSVPGRRHRAPDGAEEHGATDPHPYPAAGTAAPVDTGASADPAPSGVFDPSGASSDTVRQGEPDAHRPPREHGPSREHGGREDIDFPAENPTETGFDRTATESGTGSGIGSGSGFPSSSPTEDVTTIMPVVPSFPDSEPQPADAGEHAVGDKAWPVSDPQPGGTTESAEPHRPRAAESSWGHGSESLHEHATSGSSESASPDSTPPESGTTGGRRRAEPAETEEPPARRSHGRSLDEIRAALEAEGRGAPRQRRSRSAGAAEVTGVTGNGPESPVTAQPGTTAQPAPPTRSGGRRRRAEPPEPDASGEPAESTAPAESGGSEASSEWGDSSGGTSPDTSSRPAVPEHLLEQSRELIRDFSGMDVSDSAESGAGQAGLADLLAEALVAYRNGNRADDDTASTEQSATARAPRTPPEAPEPPPGSNSTAARRSRRSGDPEIRVEDEPTARTGTDDTAFRGRRRHAAGETDPGESYSWTPRIR</sequence>